<gene>
    <name evidence="1" type="ORF">N8E88_09980</name>
</gene>
<reference evidence="1" key="1">
    <citation type="submission" date="2022-09" db="EMBL/GenBank/DDBJ databases">
        <title>Interaction between co-microsymbionts with complementary sets of symbiotic genes in legume-rhizobium systems.</title>
        <authorList>
            <person name="Safronova V."/>
            <person name="Sazanova A."/>
            <person name="Afonin A."/>
            <person name="Chirak E."/>
        </authorList>
    </citation>
    <scope>NUCLEOTIDE SEQUENCE</scope>
    <source>
        <strain evidence="1">A18/3m</strain>
    </source>
</reference>
<evidence type="ECO:0000313" key="1">
    <source>
        <dbReference type="EMBL" id="UXN58378.1"/>
    </source>
</evidence>
<protein>
    <submittedName>
        <fullName evidence="1">Response regulator</fullName>
    </submittedName>
</protein>
<dbReference type="EMBL" id="CP104972">
    <property type="protein sequence ID" value="UXN58378.1"/>
    <property type="molecule type" value="Genomic_DNA"/>
</dbReference>
<organism evidence="1 2">
    <name type="scientific">Phyllobacterium zundukense</name>
    <dbReference type="NCBI Taxonomy" id="1867719"/>
    <lineage>
        <taxon>Bacteria</taxon>
        <taxon>Pseudomonadati</taxon>
        <taxon>Pseudomonadota</taxon>
        <taxon>Alphaproteobacteria</taxon>
        <taxon>Hyphomicrobiales</taxon>
        <taxon>Phyllobacteriaceae</taxon>
        <taxon>Phyllobacterium</taxon>
    </lineage>
</organism>
<geneLocation type="plasmid" evidence="1 2">
    <name>p_unnamed1</name>
</geneLocation>
<accession>A0ACD4CXU5</accession>
<keyword evidence="1" id="KW-0614">Plasmid</keyword>
<proteinExistence type="predicted"/>
<evidence type="ECO:0000313" key="2">
    <source>
        <dbReference type="Proteomes" id="UP001061991"/>
    </source>
</evidence>
<name>A0ACD4CXU5_9HYPH</name>
<sequence length="125" mass="13803">MDKLLAGRRILVVEDEVLVLMMIEDMLADLGCRSVTTATRADHAVSLIENQSFDAAMLDMNLNGQTSRSVADALAMRAVPFVFATGNSIKDIWDGYGDRAIIRKPFMFEELVDTLTCLLRNSSMG</sequence>
<dbReference type="Proteomes" id="UP001061991">
    <property type="component" value="Plasmid p_unnamed1"/>
</dbReference>
<keyword evidence="2" id="KW-1185">Reference proteome</keyword>